<reference evidence="4 5" key="1">
    <citation type="submission" date="2020-08" db="EMBL/GenBank/DDBJ databases">
        <title>Genomic Encyclopedia of Type Strains, Phase IV (KMG-IV): sequencing the most valuable type-strain genomes for metagenomic binning, comparative biology and taxonomic classification.</title>
        <authorList>
            <person name="Goeker M."/>
        </authorList>
    </citation>
    <scope>NUCLEOTIDE SEQUENCE [LARGE SCALE GENOMIC DNA]</scope>
    <source>
        <strain evidence="4 5">DSM 26575</strain>
    </source>
</reference>
<dbReference type="InterPro" id="IPR036291">
    <property type="entry name" value="NAD(P)-bd_dom_sf"/>
</dbReference>
<comment type="caution">
    <text evidence="4">The sequence shown here is derived from an EMBL/GenBank/DDBJ whole genome shotgun (WGS) entry which is preliminary data.</text>
</comment>
<organism evidence="4 5">
    <name type="scientific">Rhizobium metallidurans</name>
    <dbReference type="NCBI Taxonomy" id="1265931"/>
    <lineage>
        <taxon>Bacteria</taxon>
        <taxon>Pseudomonadati</taxon>
        <taxon>Pseudomonadota</taxon>
        <taxon>Alphaproteobacteria</taxon>
        <taxon>Hyphomicrobiales</taxon>
        <taxon>Rhizobiaceae</taxon>
        <taxon>Rhizobium/Agrobacterium group</taxon>
        <taxon>Rhizobium</taxon>
    </lineage>
</organism>
<evidence type="ECO:0000259" key="3">
    <source>
        <dbReference type="Pfam" id="PF22725"/>
    </source>
</evidence>
<dbReference type="Pfam" id="PF01408">
    <property type="entry name" value="GFO_IDH_MocA"/>
    <property type="match status" value="1"/>
</dbReference>
<evidence type="ECO:0000259" key="2">
    <source>
        <dbReference type="Pfam" id="PF01408"/>
    </source>
</evidence>
<dbReference type="Pfam" id="PF22725">
    <property type="entry name" value="GFO_IDH_MocA_C3"/>
    <property type="match status" value="1"/>
</dbReference>
<accession>A0A7W6CLY1</accession>
<dbReference type="Proteomes" id="UP000582090">
    <property type="component" value="Unassembled WGS sequence"/>
</dbReference>
<protein>
    <submittedName>
        <fullName evidence="4">Putative dehydrogenase</fullName>
    </submittedName>
</protein>
<dbReference type="RefSeq" id="WP_183898158.1">
    <property type="nucleotide sequence ID" value="NZ_JACIDW010000001.1"/>
</dbReference>
<gene>
    <name evidence="4" type="ORF">GGQ67_000017</name>
</gene>
<evidence type="ECO:0000313" key="4">
    <source>
        <dbReference type="EMBL" id="MBB3962399.1"/>
    </source>
</evidence>
<dbReference type="InterPro" id="IPR055170">
    <property type="entry name" value="GFO_IDH_MocA-like_dom"/>
</dbReference>
<dbReference type="InterPro" id="IPR000683">
    <property type="entry name" value="Gfo/Idh/MocA-like_OxRdtase_N"/>
</dbReference>
<evidence type="ECO:0000313" key="5">
    <source>
        <dbReference type="Proteomes" id="UP000582090"/>
    </source>
</evidence>
<dbReference type="Gene3D" id="3.30.360.10">
    <property type="entry name" value="Dihydrodipicolinate Reductase, domain 2"/>
    <property type="match status" value="1"/>
</dbReference>
<feature type="domain" description="GFO/IDH/MocA-like oxidoreductase" evidence="3">
    <location>
        <begin position="133"/>
        <end position="259"/>
    </location>
</feature>
<dbReference type="SUPFAM" id="SSF51735">
    <property type="entry name" value="NAD(P)-binding Rossmann-fold domains"/>
    <property type="match status" value="1"/>
</dbReference>
<name>A0A7W6CLY1_9HYPH</name>
<evidence type="ECO:0000256" key="1">
    <source>
        <dbReference type="ARBA" id="ARBA00023002"/>
    </source>
</evidence>
<dbReference type="Gene3D" id="3.40.50.720">
    <property type="entry name" value="NAD(P)-binding Rossmann-like Domain"/>
    <property type="match status" value="1"/>
</dbReference>
<sequence>MLRFAVVGIDHGHTFDHVKGLLAAGAEFVGYCPKTSVPAIREMFEKSYPDAPQIDREQLLADPSIDVICIAAIPSERADLAIRAMKSGKDVMTDKPGVTTSAQLQAVKLTVAETGRIFSICFSERHCVRSAVKAGKLVKSGAIGTVIQTLGMGPHRLQLPTRPDWFFDPEKFGGIIVDIASHQVDQFLFYTGSTSATVAASSIGNFGMPHRPAFQDFGEVLLRSDKGSGYIRVDWFTPEALPTWGDGRLTILGTEGYIELRKYVDITGRPGKDHLFLVNGKEMTHIDCSDEKLDYFEAFLADVRDRTETAMPQAHVYEVCRLSLEAQANAVRIGQGQAPVGGR</sequence>
<dbReference type="GO" id="GO:0000166">
    <property type="term" value="F:nucleotide binding"/>
    <property type="evidence" value="ECO:0007669"/>
    <property type="project" value="InterPro"/>
</dbReference>
<proteinExistence type="predicted"/>
<dbReference type="PANTHER" id="PTHR43818:SF11">
    <property type="entry name" value="BCDNA.GH03377"/>
    <property type="match status" value="1"/>
</dbReference>
<feature type="domain" description="Gfo/Idh/MocA-like oxidoreductase N-terminal" evidence="2">
    <location>
        <begin position="52"/>
        <end position="120"/>
    </location>
</feature>
<dbReference type="EMBL" id="JACIDW010000001">
    <property type="protein sequence ID" value="MBB3962399.1"/>
    <property type="molecule type" value="Genomic_DNA"/>
</dbReference>
<keyword evidence="1" id="KW-0560">Oxidoreductase</keyword>
<dbReference type="PANTHER" id="PTHR43818">
    <property type="entry name" value="BCDNA.GH03377"/>
    <property type="match status" value="1"/>
</dbReference>
<dbReference type="AlphaFoldDB" id="A0A7W6CLY1"/>
<keyword evidence="5" id="KW-1185">Reference proteome</keyword>
<dbReference type="GO" id="GO:0016491">
    <property type="term" value="F:oxidoreductase activity"/>
    <property type="evidence" value="ECO:0007669"/>
    <property type="project" value="UniProtKB-KW"/>
</dbReference>
<dbReference type="SUPFAM" id="SSF55347">
    <property type="entry name" value="Glyceraldehyde-3-phosphate dehydrogenase-like, C-terminal domain"/>
    <property type="match status" value="1"/>
</dbReference>
<dbReference type="InterPro" id="IPR050463">
    <property type="entry name" value="Gfo/Idh/MocA_oxidrdct_glycsds"/>
</dbReference>